<evidence type="ECO:0000313" key="2">
    <source>
        <dbReference type="Proteomes" id="UP000701801"/>
    </source>
</evidence>
<reference evidence="1" key="1">
    <citation type="submission" date="2021-07" db="EMBL/GenBank/DDBJ databases">
        <authorList>
            <person name="Durling M."/>
        </authorList>
    </citation>
    <scope>NUCLEOTIDE SEQUENCE</scope>
</reference>
<dbReference type="AlphaFoldDB" id="A0A9N9LF10"/>
<organism evidence="1 2">
    <name type="scientific">Hymenoscyphus albidus</name>
    <dbReference type="NCBI Taxonomy" id="595503"/>
    <lineage>
        <taxon>Eukaryota</taxon>
        <taxon>Fungi</taxon>
        <taxon>Dikarya</taxon>
        <taxon>Ascomycota</taxon>
        <taxon>Pezizomycotina</taxon>
        <taxon>Leotiomycetes</taxon>
        <taxon>Helotiales</taxon>
        <taxon>Helotiaceae</taxon>
        <taxon>Hymenoscyphus</taxon>
    </lineage>
</organism>
<proteinExistence type="predicted"/>
<dbReference type="EMBL" id="CAJVRM010000046">
    <property type="protein sequence ID" value="CAG8972558.1"/>
    <property type="molecule type" value="Genomic_DNA"/>
</dbReference>
<accession>A0A9N9LF10</accession>
<protein>
    <submittedName>
        <fullName evidence="1">Uncharacterized protein</fullName>
    </submittedName>
</protein>
<sequence>MPDSLNIATLFPLAAIRPSRPAEPFRLVLMEENVSDYQSTCQYLNPENQIAISVPYLHRPALLLQSFTNRGSFQIQGRTYGIVDKILVAGIVVDVYRDAP</sequence>
<comment type="caution">
    <text evidence="1">The sequence shown here is derived from an EMBL/GenBank/DDBJ whole genome shotgun (WGS) entry which is preliminary data.</text>
</comment>
<dbReference type="Proteomes" id="UP000701801">
    <property type="component" value="Unassembled WGS sequence"/>
</dbReference>
<dbReference type="OrthoDB" id="10614204at2759"/>
<evidence type="ECO:0000313" key="1">
    <source>
        <dbReference type="EMBL" id="CAG8972558.1"/>
    </source>
</evidence>
<name>A0A9N9LF10_9HELO</name>
<keyword evidence="2" id="KW-1185">Reference proteome</keyword>
<gene>
    <name evidence="1" type="ORF">HYALB_00011408</name>
</gene>